<dbReference type="OrthoDB" id="3687805at2759"/>
<reference evidence="2 3" key="1">
    <citation type="journal article" date="2012" name="PLoS Pathog.">
        <title>Diverse lifestyles and strategies of plant pathogenesis encoded in the genomes of eighteen Dothideomycetes fungi.</title>
        <authorList>
            <person name="Ohm R.A."/>
            <person name="Feau N."/>
            <person name="Henrissat B."/>
            <person name="Schoch C.L."/>
            <person name="Horwitz B.A."/>
            <person name="Barry K.W."/>
            <person name="Condon B.J."/>
            <person name="Copeland A.C."/>
            <person name="Dhillon B."/>
            <person name="Glaser F."/>
            <person name="Hesse C.N."/>
            <person name="Kosti I."/>
            <person name="LaButti K."/>
            <person name="Lindquist E.A."/>
            <person name="Lucas S."/>
            <person name="Salamov A.A."/>
            <person name="Bradshaw R.E."/>
            <person name="Ciuffetti L."/>
            <person name="Hamelin R.C."/>
            <person name="Kema G.H.J."/>
            <person name="Lawrence C."/>
            <person name="Scott J.A."/>
            <person name="Spatafora J.W."/>
            <person name="Turgeon B.G."/>
            <person name="de Wit P.J.G.M."/>
            <person name="Zhong S."/>
            <person name="Goodwin S.B."/>
            <person name="Grigoriev I.V."/>
        </authorList>
    </citation>
    <scope>NUCLEOTIDE SEQUENCE [LARGE SCALE GENOMIC DNA]</scope>
    <source>
        <strain evidence="3">28A</strain>
    </source>
</reference>
<evidence type="ECO:0000313" key="2">
    <source>
        <dbReference type="EMBL" id="EOA85586.1"/>
    </source>
</evidence>
<feature type="region of interest" description="Disordered" evidence="1">
    <location>
        <begin position="90"/>
        <end position="112"/>
    </location>
</feature>
<dbReference type="HOGENOM" id="CLU_1116334_0_0_1"/>
<accession>R0IL99</accession>
<sequence>MATQDPPPYQQEPGSGKRSRDNGLGPAPDTPATKRPRRPPDSPLLDRSTPASQFSSTSTVPFNLFQDTVALEVKRVLPAVLAEVFGGMRTGHSPGPHSSPTPPYTQIPTTPTRCDQTQNCHLTPIAEIKRTITSAFAQTLAQDIDRVLDIDIEEAVANERSDLAMVSEDEKFSFNEYCSQQADEFERIVAKRKEEFEAEIRNAFLTASENLDTAKQFARANDRQKALNTGRRAMSLPLMKESEEGVANQ</sequence>
<dbReference type="GeneID" id="19404598"/>
<feature type="region of interest" description="Disordered" evidence="1">
    <location>
        <begin position="1"/>
        <end position="57"/>
    </location>
</feature>
<proteinExistence type="predicted"/>
<dbReference type="Proteomes" id="UP000016935">
    <property type="component" value="Unassembled WGS sequence"/>
</dbReference>
<evidence type="ECO:0000313" key="3">
    <source>
        <dbReference type="Proteomes" id="UP000016935"/>
    </source>
</evidence>
<dbReference type="RefSeq" id="XP_008026776.1">
    <property type="nucleotide sequence ID" value="XM_008028585.1"/>
</dbReference>
<organism evidence="2 3">
    <name type="scientific">Exserohilum turcicum (strain 28A)</name>
    <name type="common">Northern leaf blight fungus</name>
    <name type="synonym">Setosphaeria turcica</name>
    <dbReference type="NCBI Taxonomy" id="671987"/>
    <lineage>
        <taxon>Eukaryota</taxon>
        <taxon>Fungi</taxon>
        <taxon>Dikarya</taxon>
        <taxon>Ascomycota</taxon>
        <taxon>Pezizomycotina</taxon>
        <taxon>Dothideomycetes</taxon>
        <taxon>Pleosporomycetidae</taxon>
        <taxon>Pleosporales</taxon>
        <taxon>Pleosporineae</taxon>
        <taxon>Pleosporaceae</taxon>
        <taxon>Exserohilum</taxon>
    </lineage>
</organism>
<feature type="compositionally biased region" description="Pro residues" evidence="1">
    <location>
        <begin position="1"/>
        <end position="10"/>
    </location>
</feature>
<dbReference type="AlphaFoldDB" id="R0IL99"/>
<reference evidence="2 3" key="2">
    <citation type="journal article" date="2013" name="PLoS Genet.">
        <title>Comparative genome structure, secondary metabolite, and effector coding capacity across Cochliobolus pathogens.</title>
        <authorList>
            <person name="Condon B.J."/>
            <person name="Leng Y."/>
            <person name="Wu D."/>
            <person name="Bushley K.E."/>
            <person name="Ohm R.A."/>
            <person name="Otillar R."/>
            <person name="Martin J."/>
            <person name="Schackwitz W."/>
            <person name="Grimwood J."/>
            <person name="MohdZainudin N."/>
            <person name="Xue C."/>
            <person name="Wang R."/>
            <person name="Manning V.A."/>
            <person name="Dhillon B."/>
            <person name="Tu Z.J."/>
            <person name="Steffenson B.J."/>
            <person name="Salamov A."/>
            <person name="Sun H."/>
            <person name="Lowry S."/>
            <person name="LaButti K."/>
            <person name="Han J."/>
            <person name="Copeland A."/>
            <person name="Lindquist E."/>
            <person name="Barry K."/>
            <person name="Schmutz J."/>
            <person name="Baker S.E."/>
            <person name="Ciuffetti L.M."/>
            <person name="Grigoriev I.V."/>
            <person name="Zhong S."/>
            <person name="Turgeon B.G."/>
        </authorList>
    </citation>
    <scope>NUCLEOTIDE SEQUENCE [LARGE SCALE GENOMIC DNA]</scope>
    <source>
        <strain evidence="3">28A</strain>
    </source>
</reference>
<protein>
    <submittedName>
        <fullName evidence="2">Uncharacterized protein</fullName>
    </submittedName>
</protein>
<dbReference type="EMBL" id="KB908670">
    <property type="protein sequence ID" value="EOA85586.1"/>
    <property type="molecule type" value="Genomic_DNA"/>
</dbReference>
<feature type="region of interest" description="Disordered" evidence="1">
    <location>
        <begin position="228"/>
        <end position="249"/>
    </location>
</feature>
<name>R0IL99_EXST2</name>
<gene>
    <name evidence="2" type="ORF">SETTUDRAFT_40224</name>
</gene>
<keyword evidence="3" id="KW-1185">Reference proteome</keyword>
<evidence type="ECO:0000256" key="1">
    <source>
        <dbReference type="SAM" id="MobiDB-lite"/>
    </source>
</evidence>